<evidence type="ECO:0000256" key="1">
    <source>
        <dbReference type="ARBA" id="ARBA00023027"/>
    </source>
</evidence>
<reference evidence="2" key="2">
    <citation type="submission" date="2023-07" db="EMBL/GenBank/DDBJ databases">
        <authorList>
            <person name="Shen H."/>
        </authorList>
    </citation>
    <scope>NUCLEOTIDE SEQUENCE</scope>
    <source>
        <strain evidence="2">TNR-22</strain>
    </source>
</reference>
<dbReference type="GO" id="GO:0033711">
    <property type="term" value="F:4-phosphoerythronate dehydrogenase activity"/>
    <property type="evidence" value="ECO:0007669"/>
    <property type="project" value="UniProtKB-EC"/>
</dbReference>
<sequence length="296" mass="32692">MTLTILGAGFSGKAIGRICAPGFSRIAGTTRSQAKFPTLAAAGLEPFEFDGLVITPELKAVLGETTHLVQSIAPREDGDPFLRLISDLRSVMPKLKWVGYLSTIGVYGNRDGAWTDETSEPTPLSRRSRERVDAEQDWLARGAAAGIPVAVLRLSGIYGPGRNPLLNLEKGTARRIVKKDQVFNRIRCEDIGRATSFLIERNMGGIYNVTDSHPSPSQDVVEFAARLMGVPVPPDIAFETADLSPMARSFYGENKRVSNRKLRDLGFEFDYPDYEKSIRQMWEEKAWRGVDGDKGE</sequence>
<organism evidence="2 3">
    <name type="scientific">Rhizobium alvei</name>
    <dbReference type="NCBI Taxonomy" id="1132659"/>
    <lineage>
        <taxon>Bacteria</taxon>
        <taxon>Pseudomonadati</taxon>
        <taxon>Pseudomonadota</taxon>
        <taxon>Alphaproteobacteria</taxon>
        <taxon>Hyphomicrobiales</taxon>
        <taxon>Rhizobiaceae</taxon>
        <taxon>Rhizobium/Agrobacterium group</taxon>
        <taxon>Rhizobium</taxon>
    </lineage>
</organism>
<keyword evidence="2" id="KW-0560">Oxidoreductase</keyword>
<dbReference type="Gene3D" id="3.40.50.720">
    <property type="entry name" value="NAD(P)-binding Rossmann-like Domain"/>
    <property type="match status" value="1"/>
</dbReference>
<dbReference type="EMBL" id="JAUOZU010000012">
    <property type="protein sequence ID" value="MDO6965595.1"/>
    <property type="molecule type" value="Genomic_DNA"/>
</dbReference>
<gene>
    <name evidence="2" type="ORF">Q4481_16645</name>
</gene>
<protein>
    <submittedName>
        <fullName evidence="2">SDR family oxidoreductase</fullName>
        <ecNumber evidence="2">1.1.1.290</ecNumber>
    </submittedName>
</protein>
<proteinExistence type="predicted"/>
<evidence type="ECO:0000313" key="3">
    <source>
        <dbReference type="Proteomes" id="UP001174932"/>
    </source>
</evidence>
<keyword evidence="3" id="KW-1185">Reference proteome</keyword>
<comment type="caution">
    <text evidence="2">The sequence shown here is derived from an EMBL/GenBank/DDBJ whole genome shotgun (WGS) entry which is preliminary data.</text>
</comment>
<name>A0ABT8YPD2_9HYPH</name>
<dbReference type="PANTHER" id="PTHR43574">
    <property type="entry name" value="EPIMERASE-RELATED"/>
    <property type="match status" value="1"/>
</dbReference>
<evidence type="ECO:0000313" key="2">
    <source>
        <dbReference type="EMBL" id="MDO6965595.1"/>
    </source>
</evidence>
<keyword evidence="1" id="KW-0520">NAD</keyword>
<accession>A0ABT8YPD2</accession>
<reference evidence="2" key="1">
    <citation type="journal article" date="2015" name="Int. J. Syst. Evol. Microbiol.">
        <title>Rhizobium alvei sp. nov., isolated from a freshwater river.</title>
        <authorList>
            <person name="Sheu S.Y."/>
            <person name="Huang H.W."/>
            <person name="Young C.C."/>
            <person name="Chen W.M."/>
        </authorList>
    </citation>
    <scope>NUCLEOTIDE SEQUENCE</scope>
    <source>
        <strain evidence="2">TNR-22</strain>
    </source>
</reference>
<dbReference type="RefSeq" id="WP_304377528.1">
    <property type="nucleotide sequence ID" value="NZ_JAUOZU010000012.1"/>
</dbReference>
<dbReference type="InterPro" id="IPR036291">
    <property type="entry name" value="NAD(P)-bd_dom_sf"/>
</dbReference>
<dbReference type="CDD" id="cd05266">
    <property type="entry name" value="SDR_a4"/>
    <property type="match status" value="1"/>
</dbReference>
<dbReference type="EC" id="1.1.1.290" evidence="2"/>
<dbReference type="SUPFAM" id="SSF51735">
    <property type="entry name" value="NAD(P)-binding Rossmann-fold domains"/>
    <property type="match status" value="1"/>
</dbReference>
<dbReference type="Proteomes" id="UP001174932">
    <property type="component" value="Unassembled WGS sequence"/>
</dbReference>